<sequence length="1121" mass="133848">MGKKRGVVTYVNEKFTTKLEFKDMEGRYVAVMLEIDCQNILICNLYAPNGSKSHFVKELKEKISNSKFDHLILVGDFNGVLDVNLDSSKTTKNKKYASSRVLPTNFLNLKKEFDLHDAWRCNNPNSLDYTFFSARHNSWARIDMFWISSSLITKIQEIKIHPRDKSDHCPLTMNLNKKRNHFKWRLDNNLLKLDEDIEKNRKLIKEFFELNDTEETTTQTLWDAFKAVTRGHLIQQKAEKNKRRYKEMFLIKKEIDRLEWNLKLNPQNKDVTLQLKKWNSKKNQLELETTAKQLKYIKQYNFENANKPGQWLSRKIRKRKQQQYITKIVKDGNPLVKDEKILETFREFYIKLYKEEEIDLDEISLYLGSFQLQKISDQQRELLNKEITIEEIKKALKMMKGNKAPGPDGYSIAFLKIFQNETLQYLKKVMNEVLQEKKIPESWTQAEIITIPKGKGDNTDIRNFRPISLLNSDYKIFTTILSNRFKEFLKNWIGPEQKGFLPARNSSENIRCMVDIIEYYEHHHEKELALLSVDAEKAFDNLNWSFFKLLFREINIGFNFYNAIDAIYNNQSAKIIIKGHHSKEFPIEKGVRQGCPLSPLIFIFAMEMLIKSIRNDKNLRGTRIKGHEYKIRAFADDVICIIEDPRQQIHNWITKIKQFGKLAGFKLNKIKTEMLTKNISKKNQIKLQETSGLKISQKLKYLGIWLIARNLHLLGNNYIKKWKEIQQDLKQWNYLNISLLERISLIKMSILPKLLFLFQNLPIIRNHNLFRKWNKELSKFIWKSKKPRIKYVILTDAKERGGFDLPNLSLYYEACALKWVKEWASLRDENLLTLESFDLRRGWHAYLWYGKRSIEKNFGNHFVRVALIRTWEKYKPFFYTKTPLWISPLEADVRHILNWKKWPSYKDILKKSNGTYYLKSQEEIKETFKNCSWFQYAQIKEKFNSDSKIGFSDLEGPWDKLLSSNKKEISKSYNILLSWSTEEVTVKQCMTSWARNIGRPINFSEWELVWKKKINYTYAWNLKENWLKIFHRWHMTPKKLHAMYKNYPNSCWKCKSQEGSFYHLWWSCPKIQKFWTIIHDKIQKILKFLMKPESYLLGILDTALNWELNDDKLYIQQLLPE</sequence>
<dbReference type="Proteomes" id="UP000001646">
    <property type="component" value="Unplaced"/>
</dbReference>
<dbReference type="Gene3D" id="3.60.10.10">
    <property type="entry name" value="Endonuclease/exonuclease/phosphatase"/>
    <property type="match status" value="1"/>
</dbReference>
<dbReference type="InterPro" id="IPR043502">
    <property type="entry name" value="DNA/RNA_pol_sf"/>
</dbReference>
<reference evidence="2" key="2">
    <citation type="submission" date="2025-08" db="UniProtKB">
        <authorList>
            <consortium name="Ensembl"/>
        </authorList>
    </citation>
    <scope>IDENTIFICATION</scope>
</reference>
<dbReference type="InterPro" id="IPR000477">
    <property type="entry name" value="RT_dom"/>
</dbReference>
<dbReference type="Ensembl" id="ENSACAT00000054632.1">
    <property type="protein sequence ID" value="ENSACAP00000038873.1"/>
    <property type="gene ID" value="ENSACAG00000044017.1"/>
</dbReference>
<dbReference type="Pfam" id="PF00078">
    <property type="entry name" value="RVT_1"/>
    <property type="match status" value="1"/>
</dbReference>
<dbReference type="GeneTree" id="ENSGT01150000286916"/>
<reference evidence="2" key="1">
    <citation type="submission" date="2009-12" db="EMBL/GenBank/DDBJ databases">
        <title>The Genome Sequence of Anolis carolinensis (Green Anole Lizard).</title>
        <authorList>
            <consortium name="The Genome Sequencing Platform"/>
            <person name="Di Palma F."/>
            <person name="Alfoldi J."/>
            <person name="Heiman D."/>
            <person name="Young S."/>
            <person name="Grabherr M."/>
            <person name="Johnson J."/>
            <person name="Lander E.S."/>
            <person name="Lindblad-Toh K."/>
        </authorList>
    </citation>
    <scope>NUCLEOTIDE SEQUENCE [LARGE SCALE GENOMIC DNA]</scope>
    <source>
        <strain evidence="2">JBL SC #1</strain>
    </source>
</reference>
<evidence type="ECO:0000259" key="1">
    <source>
        <dbReference type="PROSITE" id="PS50878"/>
    </source>
</evidence>
<evidence type="ECO:0000313" key="2">
    <source>
        <dbReference type="Ensembl" id="ENSACAP00000038873.1"/>
    </source>
</evidence>
<proteinExistence type="predicted"/>
<protein>
    <recommendedName>
        <fullName evidence="1">Reverse transcriptase domain-containing protein</fullName>
    </recommendedName>
</protein>
<accession>A0A803TUI3</accession>
<dbReference type="SUPFAM" id="SSF56219">
    <property type="entry name" value="DNase I-like"/>
    <property type="match status" value="1"/>
</dbReference>
<dbReference type="PROSITE" id="PS50878">
    <property type="entry name" value="RT_POL"/>
    <property type="match status" value="1"/>
</dbReference>
<dbReference type="InterPro" id="IPR036691">
    <property type="entry name" value="Endo/exonu/phosph_ase_sf"/>
</dbReference>
<evidence type="ECO:0000313" key="3">
    <source>
        <dbReference type="Proteomes" id="UP000001646"/>
    </source>
</evidence>
<dbReference type="CDD" id="cd01650">
    <property type="entry name" value="RT_nLTR_like"/>
    <property type="match status" value="1"/>
</dbReference>
<dbReference type="InParanoid" id="A0A803TUI3"/>
<dbReference type="PANTHER" id="PTHR31635:SF196">
    <property type="entry name" value="REVERSE TRANSCRIPTASE DOMAIN-CONTAINING PROTEIN-RELATED"/>
    <property type="match status" value="1"/>
</dbReference>
<reference evidence="2" key="3">
    <citation type="submission" date="2025-09" db="UniProtKB">
        <authorList>
            <consortium name="Ensembl"/>
        </authorList>
    </citation>
    <scope>IDENTIFICATION</scope>
</reference>
<keyword evidence="3" id="KW-1185">Reference proteome</keyword>
<dbReference type="AlphaFoldDB" id="A0A803TUI3"/>
<name>A0A803TUI3_ANOCA</name>
<organism evidence="2 3">
    <name type="scientific">Anolis carolinensis</name>
    <name type="common">Green anole</name>
    <name type="synonym">American chameleon</name>
    <dbReference type="NCBI Taxonomy" id="28377"/>
    <lineage>
        <taxon>Eukaryota</taxon>
        <taxon>Metazoa</taxon>
        <taxon>Chordata</taxon>
        <taxon>Craniata</taxon>
        <taxon>Vertebrata</taxon>
        <taxon>Euteleostomi</taxon>
        <taxon>Lepidosauria</taxon>
        <taxon>Squamata</taxon>
        <taxon>Bifurcata</taxon>
        <taxon>Unidentata</taxon>
        <taxon>Episquamata</taxon>
        <taxon>Toxicofera</taxon>
        <taxon>Iguania</taxon>
        <taxon>Dactyloidae</taxon>
        <taxon>Anolis</taxon>
    </lineage>
</organism>
<feature type="domain" description="Reverse transcriptase" evidence="1">
    <location>
        <begin position="432"/>
        <end position="706"/>
    </location>
</feature>
<dbReference type="SUPFAM" id="SSF56672">
    <property type="entry name" value="DNA/RNA polymerases"/>
    <property type="match status" value="1"/>
</dbReference>
<dbReference type="PANTHER" id="PTHR31635">
    <property type="entry name" value="REVERSE TRANSCRIPTASE DOMAIN-CONTAINING PROTEIN-RELATED"/>
    <property type="match status" value="1"/>
</dbReference>